<feature type="region of interest" description="Disordered" evidence="1">
    <location>
        <begin position="537"/>
        <end position="614"/>
    </location>
</feature>
<dbReference type="Pfam" id="PF08101">
    <property type="entry name" value="Msb1-Mug8_dom"/>
    <property type="match status" value="1"/>
</dbReference>
<sequence>MPFFKNVFKPKDASRSGSKAEASSEPAPRPRWEDAWSRKDVAPEEIQELIHVCTQEMKSRAVDMPFILLPFRPTSDTSASRNFVRNFFKAAYEGTRQFRGESLAQELRLTEPLTLCSIMKWCWSRLPGGVVTWDAYELFRIGESDSNLARHAFDTFVPLSVDSEARKRIIFDFFDLLSAVAARSKTNGMGGRKLSRMAGWWAFEFHDDGNGFDGGYRTWEKAADAASHLFFAYLRSLSPDPNTVGGISNLPRSLQSLLSQTEYPPQAPTLMNSHTTKVVMIVNSVSPTPFALLRRARNFEYRDDDAALQQFSAYDDTVKALTDECRRVLEAIASANQSVTSPGPATPDPSWSRFEDFGFSGLLEDSNSTNGASTATGIREFSGLRNGPRSGVTDFGRPTTPSWADFLSSGFADENNQSAPTTLLLPTQKLPPLGEPARIHSSQSHVRNGIEEDLEPGELASITAFDLDETFWWVWMTSLANEETPDRKAAFGRCTVIETHIPGGKWLIMEEQVKGAAVGPEEGAYIAEKKSMFSFTKRGRLGRRKSTGKKAPSAKDPYSRANSNTPSSTIGADQHARIQAAAAKLAQKDREQKAAEQFAQRRGRRDETSSIKTNSVLTLQPHLLSEAGPAMKWDKRFGEGAMDKDALRAHYLGDINAGKGSKNDLKSTANGRSSPLPPQASNRDLPALPMSQTNLPSSQSQLWHPPAANSSQDVTITPVPWPEDSPLPTPRLEAEDKPRSVAETVNRHPALKAPMPERKAITPVPSNVRASEEKVKQSEPKKLEKKKKEGGGGFRKLFGRKKTDPSAPVVNQPRPSEDESQLRALEAARSASRVSHHEQQPREPSVISLEQAEPIMSHSQHDQMLAEQMQPAMRQAGPPLTPDALEQQEADQAFSRFDQGPMDDMPAFVPDDSDDEYHDAPPPVQRRPMGQNTITSRPVTPPNQRGAYARDDISEDSVEAGRQVSPSQDRWAQIRRNAADRAARLSEEQTHRSRSQSQSQRTDEGETSGEETIESRVARIKARVAELTGNVDGAPVRPGGAMR</sequence>
<dbReference type="PANTHER" id="PTHR28093:SF1">
    <property type="entry name" value="MORPHOGENESIS-RELATED PROTEIN MSB1"/>
    <property type="match status" value="1"/>
</dbReference>
<feature type="domain" description="Meiotically up-regulated protein Msb1/Mug8" evidence="2">
    <location>
        <begin position="41"/>
        <end position="512"/>
    </location>
</feature>
<organism evidence="3 4">
    <name type="scientific">Epicoccum nigrum</name>
    <name type="common">Soil fungus</name>
    <name type="synonym">Epicoccum purpurascens</name>
    <dbReference type="NCBI Taxonomy" id="105696"/>
    <lineage>
        <taxon>Eukaryota</taxon>
        <taxon>Fungi</taxon>
        <taxon>Dikarya</taxon>
        <taxon>Ascomycota</taxon>
        <taxon>Pezizomycotina</taxon>
        <taxon>Dothideomycetes</taxon>
        <taxon>Pleosporomycetidae</taxon>
        <taxon>Pleosporales</taxon>
        <taxon>Pleosporineae</taxon>
        <taxon>Didymellaceae</taxon>
        <taxon>Epicoccum</taxon>
    </lineage>
</organism>
<feature type="compositionally biased region" description="Basic and acidic residues" evidence="1">
    <location>
        <begin position="977"/>
        <end position="991"/>
    </location>
</feature>
<dbReference type="CDD" id="cd04401">
    <property type="entry name" value="RhoGAP_fMSB1"/>
    <property type="match status" value="1"/>
</dbReference>
<dbReference type="STRING" id="105696.A0A1Y2M0J4"/>
<keyword evidence="4" id="KW-1185">Reference proteome</keyword>
<dbReference type="InParanoid" id="A0A1Y2M0J4"/>
<evidence type="ECO:0000313" key="3">
    <source>
        <dbReference type="EMBL" id="OSS49675.1"/>
    </source>
</evidence>
<feature type="compositionally biased region" description="Polar residues" evidence="1">
    <location>
        <begin position="690"/>
        <end position="715"/>
    </location>
</feature>
<protein>
    <recommendedName>
        <fullName evidence="2">Meiotically up-regulated protein Msb1/Mug8 domain-containing protein</fullName>
    </recommendedName>
</protein>
<feature type="compositionally biased region" description="Basic and acidic residues" evidence="1">
    <location>
        <begin position="770"/>
        <end position="790"/>
    </location>
</feature>
<feature type="region of interest" description="Disordered" evidence="1">
    <location>
        <begin position="1"/>
        <end position="36"/>
    </location>
</feature>
<feature type="region of interest" description="Disordered" evidence="1">
    <location>
        <begin position="365"/>
        <end position="398"/>
    </location>
</feature>
<feature type="compositionally biased region" description="Polar residues" evidence="1">
    <location>
        <begin position="365"/>
        <end position="376"/>
    </location>
</feature>
<feature type="compositionally biased region" description="Polar residues" evidence="1">
    <location>
        <begin position="560"/>
        <end position="571"/>
    </location>
</feature>
<dbReference type="EMBL" id="KZ107843">
    <property type="protein sequence ID" value="OSS49675.1"/>
    <property type="molecule type" value="Genomic_DNA"/>
</dbReference>
<reference evidence="3 4" key="1">
    <citation type="journal article" date="2017" name="Genome Announc.">
        <title>Genome sequence of the saprophytic ascomycete Epicoccum nigrum ICMP 19927 strain isolated from New Zealand.</title>
        <authorList>
            <person name="Fokin M."/>
            <person name="Fleetwood D."/>
            <person name="Weir B.S."/>
            <person name="Villas-Boas S.G."/>
        </authorList>
    </citation>
    <scope>NUCLEOTIDE SEQUENCE [LARGE SCALE GENOMIC DNA]</scope>
    <source>
        <strain evidence="3 4">ICMP 19927</strain>
    </source>
</reference>
<feature type="compositionally biased region" description="Low complexity" evidence="1">
    <location>
        <begin position="822"/>
        <end position="833"/>
    </location>
</feature>
<feature type="compositionally biased region" description="Pro residues" evidence="1">
    <location>
        <begin position="719"/>
        <end position="729"/>
    </location>
</feature>
<feature type="region of interest" description="Disordered" evidence="1">
    <location>
        <begin position="655"/>
        <end position="1017"/>
    </location>
</feature>
<accession>A0A1Y2M0J4</accession>
<dbReference type="OMA" id="VVGWDAY"/>
<feature type="region of interest" description="Disordered" evidence="1">
    <location>
        <begin position="424"/>
        <end position="446"/>
    </location>
</feature>
<dbReference type="InterPro" id="IPR037508">
    <property type="entry name" value="Msb1/Mug8"/>
</dbReference>
<proteinExistence type="predicted"/>
<evidence type="ECO:0000313" key="4">
    <source>
        <dbReference type="Proteomes" id="UP000193240"/>
    </source>
</evidence>
<dbReference type="PANTHER" id="PTHR28093">
    <property type="entry name" value="MORPHOGENESIS-RELATED PROTEIN MSB1"/>
    <property type="match status" value="1"/>
</dbReference>
<name>A0A1Y2M0J4_EPING</name>
<evidence type="ECO:0000256" key="1">
    <source>
        <dbReference type="SAM" id="MobiDB-lite"/>
    </source>
</evidence>
<dbReference type="Proteomes" id="UP000193240">
    <property type="component" value="Unassembled WGS sequence"/>
</dbReference>
<dbReference type="AlphaFoldDB" id="A0A1Y2M0J4"/>
<evidence type="ECO:0000259" key="2">
    <source>
        <dbReference type="Pfam" id="PF08101"/>
    </source>
</evidence>
<gene>
    <name evidence="3" type="ORF">B5807_05963</name>
</gene>
<dbReference type="InterPro" id="IPR012965">
    <property type="entry name" value="Msb1/Mug8_dom"/>
</dbReference>
<feature type="compositionally biased region" description="Basic residues" evidence="1">
    <location>
        <begin position="537"/>
        <end position="548"/>
    </location>
</feature>